<evidence type="ECO:0000313" key="2">
    <source>
        <dbReference type="Proteomes" id="UP000234789"/>
    </source>
</evidence>
<keyword evidence="2" id="KW-1185">Reference proteome</keyword>
<gene>
    <name evidence="1" type="ORF">B8V81_0712</name>
</gene>
<dbReference type="EMBL" id="NFEZ01000002">
    <property type="protein sequence ID" value="PLT47805.1"/>
    <property type="molecule type" value="Genomic_DNA"/>
</dbReference>
<proteinExistence type="predicted"/>
<dbReference type="AlphaFoldDB" id="A0A2N5NBU5"/>
<organism evidence="1 2">
    <name type="scientific">Paenibacillus pasadenensis</name>
    <dbReference type="NCBI Taxonomy" id="217090"/>
    <lineage>
        <taxon>Bacteria</taxon>
        <taxon>Bacillati</taxon>
        <taxon>Bacillota</taxon>
        <taxon>Bacilli</taxon>
        <taxon>Bacillales</taxon>
        <taxon>Paenibacillaceae</taxon>
        <taxon>Paenibacillus</taxon>
    </lineage>
</organism>
<sequence>MGHEGTAPLIYFCICYYIKIIINKLICQGHPPHGAGYSF</sequence>
<comment type="caution">
    <text evidence="1">The sequence shown here is derived from an EMBL/GenBank/DDBJ whole genome shotgun (WGS) entry which is preliminary data.</text>
</comment>
<accession>A0A2N5NBU5</accession>
<reference evidence="1 2" key="1">
    <citation type="submission" date="2017-05" db="EMBL/GenBank/DDBJ databases">
        <title>Functional genome analysis of Paenibacillus pasadenensis strain R16: insights on endophytic life style and antifungal activity.</title>
        <authorList>
            <person name="Passera A."/>
            <person name="Marcolungo L."/>
            <person name="Casati P."/>
            <person name="Brasca M."/>
            <person name="Quaglino F."/>
            <person name="Delledonne M."/>
        </authorList>
    </citation>
    <scope>NUCLEOTIDE SEQUENCE [LARGE SCALE GENOMIC DNA]</scope>
    <source>
        <strain evidence="1 2">R16</strain>
    </source>
</reference>
<dbReference type="Proteomes" id="UP000234789">
    <property type="component" value="Unassembled WGS sequence"/>
</dbReference>
<protein>
    <submittedName>
        <fullName evidence="1">Uncharacterized protein</fullName>
    </submittedName>
</protein>
<name>A0A2N5NBU5_9BACL</name>
<evidence type="ECO:0000313" key="1">
    <source>
        <dbReference type="EMBL" id="PLT47805.1"/>
    </source>
</evidence>